<dbReference type="EMBL" id="CZBF01000001">
    <property type="protein sequence ID" value="CUP49555.1"/>
    <property type="molecule type" value="Genomic_DNA"/>
</dbReference>
<dbReference type="Proteomes" id="UP000284640">
    <property type="component" value="Unassembled WGS sequence"/>
</dbReference>
<dbReference type="EMBL" id="QSKL01000003">
    <property type="protein sequence ID" value="RHE60687.1"/>
    <property type="molecule type" value="Genomic_DNA"/>
</dbReference>
<keyword evidence="2" id="KW-0547">Nucleotide-binding</keyword>
<evidence type="ECO:0000313" key="2">
    <source>
        <dbReference type="EMBL" id="CUP49555.1"/>
    </source>
</evidence>
<dbReference type="GO" id="GO:0005524">
    <property type="term" value="F:ATP binding"/>
    <property type="evidence" value="ECO:0007669"/>
    <property type="project" value="UniProtKB-KW"/>
</dbReference>
<feature type="domain" description="DUF4435" evidence="1">
    <location>
        <begin position="30"/>
        <end position="247"/>
    </location>
</feature>
<name>A0A174NU73_BACUN</name>
<dbReference type="Proteomes" id="UP000263754">
    <property type="component" value="Unassembled WGS sequence"/>
</dbReference>
<evidence type="ECO:0000313" key="4">
    <source>
        <dbReference type="EMBL" id="RHE60687.1"/>
    </source>
</evidence>
<sequence>MPESVSAFEMQAEYFANIPILDKTYRASVHLENEKDEMFWDTMLQECRPGKYNYIYFSKSELGNDSKGCKQCLKYKNHLSRNFFICIDSDLRHLSREQGIDSAHFILQTYSYSWENHYCYAEKLEKSWKSKCPEKAQGFSFLYFINEFSCATYTSFLHLLTMRKRGFKEDFSLRRFDEPIPRQCNNKELAENGKGILRKIKTDNFPYVNVQDKVYFQQLGLNEKNTYLHIKGHTIYTLIKSIGDYFCHRSNINFEKDVILEGLQTIGYWEIDKIREDITAMLGD</sequence>
<dbReference type="RefSeq" id="WP_057281279.1">
    <property type="nucleotide sequence ID" value="NZ_CAKOCG010000025.1"/>
</dbReference>
<dbReference type="Pfam" id="PF14491">
    <property type="entry name" value="DUF4435"/>
    <property type="match status" value="1"/>
</dbReference>
<proteinExistence type="predicted"/>
<evidence type="ECO:0000313" key="7">
    <source>
        <dbReference type="Proteomes" id="UP000284640"/>
    </source>
</evidence>
<keyword evidence="2" id="KW-0067">ATP-binding</keyword>
<protein>
    <submittedName>
        <fullName evidence="2">ABC transporter ATP-binding protein</fullName>
    </submittedName>
    <submittedName>
        <fullName evidence="3">DUF4435 domain-containing protein</fullName>
    </submittedName>
</protein>
<dbReference type="EMBL" id="QSOF01000005">
    <property type="protein sequence ID" value="RGI77956.1"/>
    <property type="molecule type" value="Genomic_DNA"/>
</dbReference>
<evidence type="ECO:0000313" key="3">
    <source>
        <dbReference type="EMBL" id="RGI77956.1"/>
    </source>
</evidence>
<evidence type="ECO:0000313" key="5">
    <source>
        <dbReference type="Proteomes" id="UP000095788"/>
    </source>
</evidence>
<dbReference type="Proteomes" id="UP000095788">
    <property type="component" value="Unassembled WGS sequence"/>
</dbReference>
<organism evidence="2 5">
    <name type="scientific">Bacteroides uniformis</name>
    <dbReference type="NCBI Taxonomy" id="820"/>
    <lineage>
        <taxon>Bacteria</taxon>
        <taxon>Pseudomonadati</taxon>
        <taxon>Bacteroidota</taxon>
        <taxon>Bacteroidia</taxon>
        <taxon>Bacteroidales</taxon>
        <taxon>Bacteroidaceae</taxon>
        <taxon>Bacteroides</taxon>
    </lineage>
</organism>
<dbReference type="AlphaFoldDB" id="A0A174NU73"/>
<accession>A0A174NU73</accession>
<evidence type="ECO:0000259" key="1">
    <source>
        <dbReference type="Pfam" id="PF14491"/>
    </source>
</evidence>
<evidence type="ECO:0000313" key="6">
    <source>
        <dbReference type="Proteomes" id="UP000263754"/>
    </source>
</evidence>
<reference evidence="6 7" key="2">
    <citation type="submission" date="2018-08" db="EMBL/GenBank/DDBJ databases">
        <title>A genome reference for cultivated species of the human gut microbiota.</title>
        <authorList>
            <person name="Zou Y."/>
            <person name="Xue W."/>
            <person name="Luo G."/>
        </authorList>
    </citation>
    <scope>NUCLEOTIDE SEQUENCE [LARGE SCALE GENOMIC DNA]</scope>
    <source>
        <strain evidence="4 7">AM27-46</strain>
        <strain evidence="3 6">TM10-17</strain>
    </source>
</reference>
<gene>
    <name evidence="4" type="ORF">DW729_05520</name>
    <name evidence="3" type="ORF">DXD90_04995</name>
    <name evidence="2" type="ORF">ERS852554_00933</name>
</gene>
<dbReference type="InterPro" id="IPR029492">
    <property type="entry name" value="DUF4435"/>
</dbReference>
<reference evidence="2 5" key="1">
    <citation type="submission" date="2015-09" db="EMBL/GenBank/DDBJ databases">
        <authorList>
            <consortium name="Pathogen Informatics"/>
        </authorList>
    </citation>
    <scope>NUCLEOTIDE SEQUENCE [LARGE SCALE GENOMIC DNA]</scope>
    <source>
        <strain evidence="2 5">2789STDY5834942</strain>
    </source>
</reference>